<feature type="transmembrane region" description="Helical" evidence="2">
    <location>
        <begin position="101"/>
        <end position="124"/>
    </location>
</feature>
<feature type="transmembrane region" description="Helical" evidence="2">
    <location>
        <begin position="136"/>
        <end position="165"/>
    </location>
</feature>
<keyword evidence="2" id="KW-0472">Membrane</keyword>
<dbReference type="Proteomes" id="UP000294772">
    <property type="component" value="Unassembled WGS sequence"/>
</dbReference>
<feature type="transmembrane region" description="Helical" evidence="2">
    <location>
        <begin position="50"/>
        <end position="71"/>
    </location>
</feature>
<evidence type="ECO:0000256" key="1">
    <source>
        <dbReference type="SAM" id="MobiDB-lite"/>
    </source>
</evidence>
<evidence type="ECO:0000313" key="4">
    <source>
        <dbReference type="Proteomes" id="UP000294772"/>
    </source>
</evidence>
<feature type="compositionally biased region" description="Low complexity" evidence="1">
    <location>
        <begin position="332"/>
        <end position="364"/>
    </location>
</feature>
<keyword evidence="2" id="KW-1133">Transmembrane helix</keyword>
<dbReference type="RefSeq" id="WP_132764674.1">
    <property type="nucleotide sequence ID" value="NZ_CALFFA010000003.1"/>
</dbReference>
<comment type="caution">
    <text evidence="3">The sequence shown here is derived from an EMBL/GenBank/DDBJ whole genome shotgun (WGS) entry which is preliminary data.</text>
</comment>
<evidence type="ECO:0000313" key="3">
    <source>
        <dbReference type="EMBL" id="TCP07501.1"/>
    </source>
</evidence>
<protein>
    <submittedName>
        <fullName evidence="3">Uncharacterized protein</fullName>
    </submittedName>
</protein>
<feature type="transmembrane region" description="Helical" evidence="2">
    <location>
        <begin position="186"/>
        <end position="203"/>
    </location>
</feature>
<sequence length="420" mass="43104">MSFQFPSNAAHSLMHIGDALRNRAALLTLLCSCVGAAVLSGIGVASGVPVLAALFMLAGYVVLLLGAVTAGRQFMDQAQGRPVSATLPAFQASPLVVLRMLGLLLILGAVGLAWALVAGLLLYLCRIPGLGGLLLIVVMPVLTFSGVIVFLGIYVTWCLSAPALFEGHTLKRALAQLWAVISQRPLEAFLQLLLLCLVVGLVVTLLGGFIGMAFFTTVGMATGILGEVPMGMGMRDMMGDYGQLMSGGRVYGMFIGSGIVWAVVGVVFGALMLYGLCLTYLKLTDGLNVEAAEAAFESALARTREKAQQAAEEARRRAQELQEAARQRAEQARQAGDASSSAAAGTGASEAQAPAAAPAEPAAQDRTVIVSAPPAAADTAAPAGTAPTDTPLAAPACPVCHAPVAADDVFCGGCGHKLKG</sequence>
<feature type="transmembrane region" description="Helical" evidence="2">
    <location>
        <begin position="250"/>
        <end position="274"/>
    </location>
</feature>
<proteinExistence type="predicted"/>
<feature type="region of interest" description="Disordered" evidence="1">
    <location>
        <begin position="307"/>
        <end position="364"/>
    </location>
</feature>
<gene>
    <name evidence="3" type="ORF">EV676_10456</name>
</gene>
<organism evidence="3 4">
    <name type="scientific">Caldimonas thermodepolymerans</name>
    <dbReference type="NCBI Taxonomy" id="215580"/>
    <lineage>
        <taxon>Bacteria</taxon>
        <taxon>Pseudomonadati</taxon>
        <taxon>Pseudomonadota</taxon>
        <taxon>Betaproteobacteria</taxon>
        <taxon>Burkholderiales</taxon>
        <taxon>Sphaerotilaceae</taxon>
        <taxon>Caldimonas</taxon>
    </lineage>
</organism>
<feature type="transmembrane region" description="Helical" evidence="2">
    <location>
        <begin position="209"/>
        <end position="229"/>
    </location>
</feature>
<accession>A0AA46DEA5</accession>
<reference evidence="3 4" key="1">
    <citation type="submission" date="2019-03" db="EMBL/GenBank/DDBJ databases">
        <title>Genomic Encyclopedia of Type Strains, Phase IV (KMG-IV): sequencing the most valuable type-strain genomes for metagenomic binning, comparative biology and taxonomic classification.</title>
        <authorList>
            <person name="Goeker M."/>
        </authorList>
    </citation>
    <scope>NUCLEOTIDE SEQUENCE [LARGE SCALE GENOMIC DNA]</scope>
    <source>
        <strain evidence="3 4">DSM 15264</strain>
    </source>
</reference>
<dbReference type="EMBL" id="SLXF01000004">
    <property type="protein sequence ID" value="TCP07501.1"/>
    <property type="molecule type" value="Genomic_DNA"/>
</dbReference>
<evidence type="ECO:0000256" key="2">
    <source>
        <dbReference type="SAM" id="Phobius"/>
    </source>
</evidence>
<dbReference type="AlphaFoldDB" id="A0AA46DEA5"/>
<feature type="compositionally biased region" description="Basic and acidic residues" evidence="1">
    <location>
        <begin position="307"/>
        <end position="331"/>
    </location>
</feature>
<keyword evidence="2" id="KW-0812">Transmembrane</keyword>
<name>A0AA46DEA5_9BURK</name>